<organism evidence="1 2">
    <name type="scientific">Sistotremastrum suecicum HHB10207 ss-3</name>
    <dbReference type="NCBI Taxonomy" id="1314776"/>
    <lineage>
        <taxon>Eukaryota</taxon>
        <taxon>Fungi</taxon>
        <taxon>Dikarya</taxon>
        <taxon>Basidiomycota</taxon>
        <taxon>Agaricomycotina</taxon>
        <taxon>Agaricomycetes</taxon>
        <taxon>Sistotremastrales</taxon>
        <taxon>Sistotremastraceae</taxon>
        <taxon>Sistotremastrum</taxon>
    </lineage>
</organism>
<protein>
    <recommendedName>
        <fullName evidence="3">F-box domain-containing protein</fullName>
    </recommendedName>
</protein>
<reference evidence="1 2" key="1">
    <citation type="journal article" date="2016" name="Mol. Biol. Evol.">
        <title>Comparative Genomics of Early-Diverging Mushroom-Forming Fungi Provides Insights into the Origins of Lignocellulose Decay Capabilities.</title>
        <authorList>
            <person name="Nagy L.G."/>
            <person name="Riley R."/>
            <person name="Tritt A."/>
            <person name="Adam C."/>
            <person name="Daum C."/>
            <person name="Floudas D."/>
            <person name="Sun H."/>
            <person name="Yadav J.S."/>
            <person name="Pangilinan J."/>
            <person name="Larsson K.H."/>
            <person name="Matsuura K."/>
            <person name="Barry K."/>
            <person name="Labutti K."/>
            <person name="Kuo R."/>
            <person name="Ohm R.A."/>
            <person name="Bhattacharya S.S."/>
            <person name="Shirouzu T."/>
            <person name="Yoshinaga Y."/>
            <person name="Martin F.M."/>
            <person name="Grigoriev I.V."/>
            <person name="Hibbett D.S."/>
        </authorList>
    </citation>
    <scope>NUCLEOTIDE SEQUENCE [LARGE SCALE GENOMIC DNA]</scope>
    <source>
        <strain evidence="1 2">HHB10207 ss-3</strain>
    </source>
</reference>
<evidence type="ECO:0008006" key="3">
    <source>
        <dbReference type="Google" id="ProtNLM"/>
    </source>
</evidence>
<accession>A0A166DXY8</accession>
<dbReference type="Gene3D" id="3.80.10.10">
    <property type="entry name" value="Ribonuclease Inhibitor"/>
    <property type="match status" value="1"/>
</dbReference>
<evidence type="ECO:0000313" key="2">
    <source>
        <dbReference type="Proteomes" id="UP000076798"/>
    </source>
</evidence>
<dbReference type="AlphaFoldDB" id="A0A166DXY8"/>
<keyword evidence="2" id="KW-1185">Reference proteome</keyword>
<dbReference type="Proteomes" id="UP000076798">
    <property type="component" value="Unassembled WGS sequence"/>
</dbReference>
<evidence type="ECO:0000313" key="1">
    <source>
        <dbReference type="EMBL" id="KZT39011.1"/>
    </source>
</evidence>
<sequence length="557" mass="62951">MDGVQLPESQSGRLFWNTPELVSMAFDALGADSLAKCARINKIISEHALDVLYRYDPPLMKVLEILCPTRLDDEEWVFTEHIGPSHWNRFRHYSSRVRSIAIVNQWPNPLSQESILTLTTTIPRGEPLLPFMNSLRWEEIDESSAPLVLFLLHEKVKEVILSVTGRQSDDLDHGTFLGNMARRAPNLEDLHFWVMGERVSENAAIEIVDAVNSLPDLRNLDVFASIVSSGLLQAISSRQHLETFWASSFGPEKLEKLEEADVAHVMTSDVAAHQKFPRLREVSIPSFFFTKIGLEPPFLTPLISLHIDCNCLLADIPIFLPNVSRTCTRLRHFSMSIEKDVEPGFTLTMDMVRPLLNLKRIERLIIDTPSPPLLDDYDLSEFATAYPRLRHFELSPRAQGAPLAKSPTLAALIPFAANCTNLISIGIYMDASIAPPPLELDEPIFSSKFEVIHVLCCKITDHRSVVDFLTSILPSCADLRLSGYSHQLRYIEPEEDMADFFPDATSDDELLPESIVFRKEWEEAISLLDSLKWTRAALAKQRAEIQRLTRKLSSVGE</sequence>
<dbReference type="OrthoDB" id="2447803at2759"/>
<dbReference type="SUPFAM" id="SSF52047">
    <property type="entry name" value="RNI-like"/>
    <property type="match status" value="1"/>
</dbReference>
<dbReference type="EMBL" id="KV428053">
    <property type="protein sequence ID" value="KZT39011.1"/>
    <property type="molecule type" value="Genomic_DNA"/>
</dbReference>
<gene>
    <name evidence="1" type="ORF">SISSUDRAFT_1032967</name>
</gene>
<dbReference type="InterPro" id="IPR032675">
    <property type="entry name" value="LRR_dom_sf"/>
</dbReference>
<proteinExistence type="predicted"/>
<name>A0A166DXY8_9AGAM</name>